<dbReference type="AlphaFoldDB" id="A0A5B0MKV8"/>
<proteinExistence type="predicted"/>
<accession>A0A5B0MKV8</accession>
<sequence length="98" mass="11307">MYGRMKISFVECLLVELSDTYVDTHASDDFVENVCQPVFSRPRVWMSNSRARDLSESPLMMMKGRDFSPPSPPVYVQRVACSVDRSHQRSKDAFFFSC</sequence>
<name>A0A5B0MKV8_PUCGR</name>
<organism evidence="1 2">
    <name type="scientific">Puccinia graminis f. sp. tritici</name>
    <dbReference type="NCBI Taxonomy" id="56615"/>
    <lineage>
        <taxon>Eukaryota</taxon>
        <taxon>Fungi</taxon>
        <taxon>Dikarya</taxon>
        <taxon>Basidiomycota</taxon>
        <taxon>Pucciniomycotina</taxon>
        <taxon>Pucciniomycetes</taxon>
        <taxon>Pucciniales</taxon>
        <taxon>Pucciniaceae</taxon>
        <taxon>Puccinia</taxon>
    </lineage>
</organism>
<keyword evidence="2" id="KW-1185">Reference proteome</keyword>
<evidence type="ECO:0000313" key="2">
    <source>
        <dbReference type="Proteomes" id="UP000324748"/>
    </source>
</evidence>
<gene>
    <name evidence="1" type="ORF">PGT21_013461</name>
</gene>
<comment type="caution">
    <text evidence="1">The sequence shown here is derived from an EMBL/GenBank/DDBJ whole genome shotgun (WGS) entry which is preliminary data.</text>
</comment>
<protein>
    <submittedName>
        <fullName evidence="1">Uncharacterized protein</fullName>
    </submittedName>
</protein>
<dbReference type="EMBL" id="VSWC01000145">
    <property type="protein sequence ID" value="KAA1076619.1"/>
    <property type="molecule type" value="Genomic_DNA"/>
</dbReference>
<reference evidence="1 2" key="1">
    <citation type="submission" date="2019-05" db="EMBL/GenBank/DDBJ databases">
        <title>Emergence of the Ug99 lineage of the wheat stem rust pathogen through somatic hybridization.</title>
        <authorList>
            <person name="Li F."/>
            <person name="Upadhyaya N.M."/>
            <person name="Sperschneider J."/>
            <person name="Matny O."/>
            <person name="Nguyen-Phuc H."/>
            <person name="Mago R."/>
            <person name="Raley C."/>
            <person name="Miller M.E."/>
            <person name="Silverstein K.A.T."/>
            <person name="Henningsen E."/>
            <person name="Hirsch C.D."/>
            <person name="Visser B."/>
            <person name="Pretorius Z.A."/>
            <person name="Steffenson B.J."/>
            <person name="Schwessinger B."/>
            <person name="Dodds P.N."/>
            <person name="Figueroa M."/>
        </authorList>
    </citation>
    <scope>NUCLEOTIDE SEQUENCE [LARGE SCALE GENOMIC DNA]</scope>
    <source>
        <strain evidence="1">21-0</strain>
    </source>
</reference>
<evidence type="ECO:0000313" key="1">
    <source>
        <dbReference type="EMBL" id="KAA1076619.1"/>
    </source>
</evidence>
<dbReference type="Proteomes" id="UP000324748">
    <property type="component" value="Unassembled WGS sequence"/>
</dbReference>